<dbReference type="OrthoDB" id="18996at2759"/>
<evidence type="ECO:0000259" key="1">
    <source>
        <dbReference type="Pfam" id="PF04248"/>
    </source>
</evidence>
<reference evidence="2 3" key="1">
    <citation type="submission" date="2016-03" db="EMBL/GenBank/DDBJ databases">
        <authorList>
            <person name="Ploux O."/>
        </authorList>
    </citation>
    <scope>NUCLEOTIDE SEQUENCE [LARGE SCALE GENOMIC DNA]</scope>
    <source>
        <strain evidence="2 3">UAMH 11012</strain>
    </source>
</reference>
<name>A0A1L7WJ33_9HELO</name>
<evidence type="ECO:0000313" key="3">
    <source>
        <dbReference type="Proteomes" id="UP000184330"/>
    </source>
</evidence>
<proteinExistence type="predicted"/>
<dbReference type="PANTHER" id="PTHR34310:SF9">
    <property type="entry name" value="BLR5716 PROTEIN"/>
    <property type="match status" value="1"/>
</dbReference>
<feature type="domain" description="DUF427" evidence="1">
    <location>
        <begin position="146"/>
        <end position="238"/>
    </location>
</feature>
<dbReference type="InterPro" id="IPR007361">
    <property type="entry name" value="DUF427"/>
</dbReference>
<sequence length="257" mass="29907">MADLIKLGEKLAKEGPHKKEATPRRVRGLFAGEWIFDTLKAVYVWEHPYYPYFYISHSEFKKDVLKVLPESQEHKDSNTKGFHLARLEAGSQFTSRVLLFNTPSLDNLIRIEHSAITWFSEDEHLLGPHPKDPYKRVETLPSSRTIRIEFDGTVVAESSQNVFLFETMLRPRYYLNPGNVKWELLEESETVSYCPYKGMANYYNLKVNGKETKDAVWYYKYPTAESAPIAGRLCFYNEKVDVFIDGIPEEKYTDARL</sequence>
<organism evidence="2 3">
    <name type="scientific">Phialocephala subalpina</name>
    <dbReference type="NCBI Taxonomy" id="576137"/>
    <lineage>
        <taxon>Eukaryota</taxon>
        <taxon>Fungi</taxon>
        <taxon>Dikarya</taxon>
        <taxon>Ascomycota</taxon>
        <taxon>Pezizomycotina</taxon>
        <taxon>Leotiomycetes</taxon>
        <taxon>Helotiales</taxon>
        <taxon>Mollisiaceae</taxon>
        <taxon>Phialocephala</taxon>
        <taxon>Phialocephala fortinii species complex</taxon>
    </lineage>
</organism>
<gene>
    <name evidence="2" type="ORF">PAC_02625</name>
</gene>
<dbReference type="Proteomes" id="UP000184330">
    <property type="component" value="Unassembled WGS sequence"/>
</dbReference>
<keyword evidence="3" id="KW-1185">Reference proteome</keyword>
<dbReference type="Pfam" id="PF04248">
    <property type="entry name" value="NTP_transf_9"/>
    <property type="match status" value="1"/>
</dbReference>
<evidence type="ECO:0000313" key="2">
    <source>
        <dbReference type="EMBL" id="CZR52748.1"/>
    </source>
</evidence>
<dbReference type="AlphaFoldDB" id="A0A1L7WJ33"/>
<dbReference type="Gene3D" id="2.170.150.40">
    <property type="entry name" value="Domain of unknown function (DUF427)"/>
    <property type="match status" value="2"/>
</dbReference>
<dbReference type="PANTHER" id="PTHR34310">
    <property type="entry name" value="DUF427 DOMAIN PROTEIN (AFU_ORTHOLOGUE AFUA_3G02220)"/>
    <property type="match status" value="1"/>
</dbReference>
<protein>
    <recommendedName>
        <fullName evidence="1">DUF427 domain-containing protein</fullName>
    </recommendedName>
</protein>
<dbReference type="InterPro" id="IPR038694">
    <property type="entry name" value="DUF427_sf"/>
</dbReference>
<dbReference type="STRING" id="576137.A0A1L7WJ33"/>
<dbReference type="EMBL" id="FJOG01000003">
    <property type="protein sequence ID" value="CZR52748.1"/>
    <property type="molecule type" value="Genomic_DNA"/>
</dbReference>
<accession>A0A1L7WJ33</accession>